<keyword evidence="2" id="KW-1185">Reference proteome</keyword>
<accession>A0A6A7C9C0</accession>
<gene>
    <name evidence="1" type="ORF">K470DRAFT_268085</name>
</gene>
<dbReference type="AlphaFoldDB" id="A0A6A7C9C0"/>
<evidence type="ECO:0000313" key="2">
    <source>
        <dbReference type="Proteomes" id="UP000799421"/>
    </source>
</evidence>
<evidence type="ECO:0000313" key="1">
    <source>
        <dbReference type="EMBL" id="KAF2863669.1"/>
    </source>
</evidence>
<sequence>MSTNPLPCAALLTDIGRIRSAEHQIAIPLAVSIVDGELPWRGTAYIDTIDLFPAHVAQLCSPAIINFGCSASILSEGSDDTTVPVQLEWETSDLMPAPAAAFWAACKTPLAPLSGLEPQNLNINWRERIPHLPRWGITPGWDTPWGYVVGETDRMPFECRLYSDGTYVLARTATLVNVRPTGEGRFAVQVEIVIHPEWTLVLVGFVHPECHLAVLNVHGLMLR</sequence>
<protein>
    <submittedName>
        <fullName evidence="1">Uncharacterized protein</fullName>
    </submittedName>
</protein>
<dbReference type="EMBL" id="MU005960">
    <property type="protein sequence ID" value="KAF2863669.1"/>
    <property type="molecule type" value="Genomic_DNA"/>
</dbReference>
<proteinExistence type="predicted"/>
<dbReference type="Proteomes" id="UP000799421">
    <property type="component" value="Unassembled WGS sequence"/>
</dbReference>
<reference evidence="1" key="1">
    <citation type="journal article" date="2020" name="Stud. Mycol.">
        <title>101 Dothideomycetes genomes: a test case for predicting lifestyles and emergence of pathogens.</title>
        <authorList>
            <person name="Haridas S."/>
            <person name="Albert R."/>
            <person name="Binder M."/>
            <person name="Bloem J."/>
            <person name="Labutti K."/>
            <person name="Salamov A."/>
            <person name="Andreopoulos B."/>
            <person name="Baker S."/>
            <person name="Barry K."/>
            <person name="Bills G."/>
            <person name="Bluhm B."/>
            <person name="Cannon C."/>
            <person name="Castanera R."/>
            <person name="Culley D."/>
            <person name="Daum C."/>
            <person name="Ezra D."/>
            <person name="Gonzalez J."/>
            <person name="Henrissat B."/>
            <person name="Kuo A."/>
            <person name="Liang C."/>
            <person name="Lipzen A."/>
            <person name="Lutzoni F."/>
            <person name="Magnuson J."/>
            <person name="Mondo S."/>
            <person name="Nolan M."/>
            <person name="Ohm R."/>
            <person name="Pangilinan J."/>
            <person name="Park H.-J."/>
            <person name="Ramirez L."/>
            <person name="Alfaro M."/>
            <person name="Sun H."/>
            <person name="Tritt A."/>
            <person name="Yoshinaga Y."/>
            <person name="Zwiers L.-H."/>
            <person name="Turgeon B."/>
            <person name="Goodwin S."/>
            <person name="Spatafora J."/>
            <person name="Crous P."/>
            <person name="Grigoriev I."/>
        </authorList>
    </citation>
    <scope>NUCLEOTIDE SEQUENCE</scope>
    <source>
        <strain evidence="1">CBS 480.64</strain>
    </source>
</reference>
<name>A0A6A7C9C0_9PEZI</name>
<organism evidence="1 2">
    <name type="scientific">Piedraia hortae CBS 480.64</name>
    <dbReference type="NCBI Taxonomy" id="1314780"/>
    <lineage>
        <taxon>Eukaryota</taxon>
        <taxon>Fungi</taxon>
        <taxon>Dikarya</taxon>
        <taxon>Ascomycota</taxon>
        <taxon>Pezizomycotina</taxon>
        <taxon>Dothideomycetes</taxon>
        <taxon>Dothideomycetidae</taxon>
        <taxon>Capnodiales</taxon>
        <taxon>Piedraiaceae</taxon>
        <taxon>Piedraia</taxon>
    </lineage>
</organism>